<protein>
    <submittedName>
        <fullName evidence="1">Glycine cleavage system transcriptional antiactivator GcvR</fullName>
    </submittedName>
</protein>
<dbReference type="PANTHER" id="PTHR34875:SF5">
    <property type="entry name" value="GLYCINE CLEAVAGE SYSTEM TRANSCRIPTIONAL REPRESSOR"/>
    <property type="match status" value="1"/>
</dbReference>
<sequence>MESFLVITALGKDKPGIIDKLAKIVVECSCNVIDSRMSVLGGEFAVMLMVSGKWNRLAKLEDTLNASREPLGLDIICKRTEPGKSAADLMPYCIEVISIDQPGIVHELARFFSSRNINIHELNTTQYAAAHTGTPMFALHLTANIPASMHIAGLRDEFLDFCETQNMDATMEPMKP</sequence>
<dbReference type="GO" id="GO:0006355">
    <property type="term" value="P:regulation of DNA-templated transcription"/>
    <property type="evidence" value="ECO:0007669"/>
    <property type="project" value="InterPro"/>
</dbReference>
<dbReference type="PANTHER" id="PTHR34875">
    <property type="entry name" value="UPF0237 PROTEIN MJ1558"/>
    <property type="match status" value="1"/>
</dbReference>
<dbReference type="CDD" id="cd04869">
    <property type="entry name" value="ACT_GcvR_2"/>
    <property type="match status" value="1"/>
</dbReference>
<dbReference type="InterPro" id="IPR045865">
    <property type="entry name" value="ACT-like_dom_sf"/>
</dbReference>
<accession>A0A3B1AV69</accession>
<proteinExistence type="predicted"/>
<dbReference type="EMBL" id="UOFV01000095">
    <property type="protein sequence ID" value="VAW96676.1"/>
    <property type="molecule type" value="Genomic_DNA"/>
</dbReference>
<dbReference type="PIRSF" id="PIRSF028103">
    <property type="entry name" value="GcvR"/>
    <property type="match status" value="1"/>
</dbReference>
<organism evidence="1">
    <name type="scientific">hydrothermal vent metagenome</name>
    <dbReference type="NCBI Taxonomy" id="652676"/>
    <lineage>
        <taxon>unclassified sequences</taxon>
        <taxon>metagenomes</taxon>
        <taxon>ecological metagenomes</taxon>
    </lineage>
</organism>
<dbReference type="SUPFAM" id="SSF55021">
    <property type="entry name" value="ACT-like"/>
    <property type="match status" value="2"/>
</dbReference>
<reference evidence="1" key="1">
    <citation type="submission" date="2018-06" db="EMBL/GenBank/DDBJ databases">
        <authorList>
            <person name="Zhirakovskaya E."/>
        </authorList>
    </citation>
    <scope>NUCLEOTIDE SEQUENCE</scope>
</reference>
<dbReference type="InterPro" id="IPR050990">
    <property type="entry name" value="UPF0237/GcvR_regulator"/>
</dbReference>
<dbReference type="InterPro" id="IPR016867">
    <property type="entry name" value="GcvR"/>
</dbReference>
<dbReference type="AlphaFoldDB" id="A0A3B1AV69"/>
<dbReference type="Gene3D" id="3.30.70.260">
    <property type="match status" value="2"/>
</dbReference>
<evidence type="ECO:0000313" key="1">
    <source>
        <dbReference type="EMBL" id="VAW96676.1"/>
    </source>
</evidence>
<dbReference type="Pfam" id="PF13740">
    <property type="entry name" value="ACT_6"/>
    <property type="match status" value="1"/>
</dbReference>
<gene>
    <name evidence="1" type="ORF">MNBD_GAMMA19-2328</name>
</gene>
<name>A0A3B1AV69_9ZZZZ</name>